<reference evidence="2" key="1">
    <citation type="submission" date="2020-12" db="EMBL/GenBank/DDBJ databases">
        <title>Metabolic potential, ecology and presence of endohyphal bacteria is reflected in genomic diversity of Mucoromycotina.</title>
        <authorList>
            <person name="Muszewska A."/>
            <person name="Okrasinska A."/>
            <person name="Steczkiewicz K."/>
            <person name="Drgas O."/>
            <person name="Orlowska M."/>
            <person name="Perlinska-Lenart U."/>
            <person name="Aleksandrzak-Piekarczyk T."/>
            <person name="Szatraj K."/>
            <person name="Zielenkiewicz U."/>
            <person name="Pilsyk S."/>
            <person name="Malc E."/>
            <person name="Mieczkowski P."/>
            <person name="Kruszewska J.S."/>
            <person name="Biernat P."/>
            <person name="Pawlowska J."/>
        </authorList>
    </citation>
    <scope>NUCLEOTIDE SEQUENCE</scope>
    <source>
        <strain evidence="2">WA0000017839</strain>
    </source>
</reference>
<protein>
    <submittedName>
        <fullName evidence="2">Uncharacterized protein</fullName>
    </submittedName>
</protein>
<evidence type="ECO:0000256" key="1">
    <source>
        <dbReference type="SAM" id="MobiDB-lite"/>
    </source>
</evidence>
<organism evidence="2 3">
    <name type="scientific">Mucor saturninus</name>
    <dbReference type="NCBI Taxonomy" id="64648"/>
    <lineage>
        <taxon>Eukaryota</taxon>
        <taxon>Fungi</taxon>
        <taxon>Fungi incertae sedis</taxon>
        <taxon>Mucoromycota</taxon>
        <taxon>Mucoromycotina</taxon>
        <taxon>Mucoromycetes</taxon>
        <taxon>Mucorales</taxon>
        <taxon>Mucorineae</taxon>
        <taxon>Mucoraceae</taxon>
        <taxon>Mucor</taxon>
    </lineage>
</organism>
<evidence type="ECO:0000313" key="2">
    <source>
        <dbReference type="EMBL" id="KAG2212570.1"/>
    </source>
</evidence>
<sequence length="353" mass="39874">MSTPLFQHTDRRTEERQRRRRHTIIHRPDSGMGLLSDMEDTDDIEGQETFDRISGILSSLIQEANEAVHGPEVERVLTSHSNKKKILTTSPITITTSESSKIPRPSNRKSRTPHHIRNVSTSSSSSSTTTCSNLFSPISASTSTTTSRSPSPIINKAFRQYTVLRPRSCPVVAVQRRSMTPMVKQHHQKRNNNSSKIDPITESFKRLDSSMALVDSLSRDLAVSTHNNSESNLTLLLLVPLLHIPHSLITMIFDFCTANPTSPNYKSFSMSSMFFWACVFAVTNLMVDQVAVLPKHYLTISSQKQSTRRMSLPGTYEKPLPPKRRQKQTWIPTTVQKSPFCLEKPCVQRRNSI</sequence>
<dbReference type="OrthoDB" id="2287922at2759"/>
<feature type="compositionally biased region" description="Low complexity" evidence="1">
    <location>
        <begin position="88"/>
        <end position="102"/>
    </location>
</feature>
<accession>A0A8H7V9V2</accession>
<dbReference type="AlphaFoldDB" id="A0A8H7V9V2"/>
<feature type="region of interest" description="Disordered" evidence="1">
    <location>
        <begin position="88"/>
        <end position="131"/>
    </location>
</feature>
<evidence type="ECO:0000313" key="3">
    <source>
        <dbReference type="Proteomes" id="UP000603453"/>
    </source>
</evidence>
<dbReference type="EMBL" id="JAEPRD010000005">
    <property type="protein sequence ID" value="KAG2212570.1"/>
    <property type="molecule type" value="Genomic_DNA"/>
</dbReference>
<feature type="compositionally biased region" description="Low complexity" evidence="1">
    <location>
        <begin position="120"/>
        <end position="131"/>
    </location>
</feature>
<gene>
    <name evidence="2" type="ORF">INT47_000546</name>
</gene>
<keyword evidence="3" id="KW-1185">Reference proteome</keyword>
<dbReference type="Proteomes" id="UP000603453">
    <property type="component" value="Unassembled WGS sequence"/>
</dbReference>
<comment type="caution">
    <text evidence="2">The sequence shown here is derived from an EMBL/GenBank/DDBJ whole genome shotgun (WGS) entry which is preliminary data.</text>
</comment>
<proteinExistence type="predicted"/>
<feature type="compositionally biased region" description="Basic residues" evidence="1">
    <location>
        <begin position="106"/>
        <end position="117"/>
    </location>
</feature>
<name>A0A8H7V9V2_9FUNG</name>